<gene>
    <name evidence="2" type="ORF">PISMIDRAFT_484943</name>
</gene>
<name>A0A0C9YWT6_9AGAM</name>
<dbReference type="EMBL" id="KN833689">
    <property type="protein sequence ID" value="KIK29520.1"/>
    <property type="molecule type" value="Genomic_DNA"/>
</dbReference>
<sequence length="449" mass="49928">MASAAYAVRSDTFAHGENSNLTSNLLTSEQRAVIRKSNRKAEQVLGVTLTRDVSAFESLPSESNFGLLMATIGAKRGRSRQPSNVTFVGTLKDFGVKMMGLDKMMATYGHDRKKQRCTDESRSYHQRVVLSSRTGSASSFERRYSSITTSEKDFEDDSEDCSIDVDKEYLTELRRASRVAPLPFPSTRRDDAMANHQSRSALAPLIIGDTSDSFSHDFGRRNSFDSSPKRCSFIPSFRADAAYDACTSPAFDCFISEAEDFHWDFPDPFNVPTTDPTYTFVMARYAEMHRGDNIAPHVRDDSKFVEHLPFANLPPPLPSPSGFETESVRGSRSWTPVARLSLGAVGGGAELGTIDRTDSLSRPASPQDSYDSRVSRGSSTSSDNFYSFSLLRADLEYVNAMLRAQETREAKEAIAEEIRRRERRARLRSHLKQIAVLGEEARAVVVTPA</sequence>
<evidence type="ECO:0000256" key="1">
    <source>
        <dbReference type="SAM" id="MobiDB-lite"/>
    </source>
</evidence>
<dbReference type="HOGENOM" id="CLU_689102_0_0_1"/>
<accession>A0A0C9YWT6</accession>
<keyword evidence="3" id="KW-1185">Reference proteome</keyword>
<protein>
    <submittedName>
        <fullName evidence="2">Uncharacterized protein</fullName>
    </submittedName>
</protein>
<dbReference type="OrthoDB" id="2659658at2759"/>
<reference evidence="3" key="2">
    <citation type="submission" date="2015-01" db="EMBL/GenBank/DDBJ databases">
        <title>Evolutionary Origins and Diversification of the Mycorrhizal Mutualists.</title>
        <authorList>
            <consortium name="DOE Joint Genome Institute"/>
            <consortium name="Mycorrhizal Genomics Consortium"/>
            <person name="Kohler A."/>
            <person name="Kuo A."/>
            <person name="Nagy L.G."/>
            <person name="Floudas D."/>
            <person name="Copeland A."/>
            <person name="Barry K.W."/>
            <person name="Cichocki N."/>
            <person name="Veneault-Fourrey C."/>
            <person name="LaButti K."/>
            <person name="Lindquist E.A."/>
            <person name="Lipzen A."/>
            <person name="Lundell T."/>
            <person name="Morin E."/>
            <person name="Murat C."/>
            <person name="Riley R."/>
            <person name="Ohm R."/>
            <person name="Sun H."/>
            <person name="Tunlid A."/>
            <person name="Henrissat B."/>
            <person name="Grigoriev I.V."/>
            <person name="Hibbett D.S."/>
            <person name="Martin F."/>
        </authorList>
    </citation>
    <scope>NUCLEOTIDE SEQUENCE [LARGE SCALE GENOMIC DNA]</scope>
    <source>
        <strain evidence="3">441</strain>
    </source>
</reference>
<reference evidence="2 3" key="1">
    <citation type="submission" date="2014-04" db="EMBL/GenBank/DDBJ databases">
        <authorList>
            <consortium name="DOE Joint Genome Institute"/>
            <person name="Kuo A."/>
            <person name="Kohler A."/>
            <person name="Costa M.D."/>
            <person name="Nagy L.G."/>
            <person name="Floudas D."/>
            <person name="Copeland A."/>
            <person name="Barry K.W."/>
            <person name="Cichocki N."/>
            <person name="Veneault-Fourrey C."/>
            <person name="LaButti K."/>
            <person name="Lindquist E.A."/>
            <person name="Lipzen A."/>
            <person name="Lundell T."/>
            <person name="Morin E."/>
            <person name="Murat C."/>
            <person name="Sun H."/>
            <person name="Tunlid A."/>
            <person name="Henrissat B."/>
            <person name="Grigoriev I.V."/>
            <person name="Hibbett D.S."/>
            <person name="Martin F."/>
            <person name="Nordberg H.P."/>
            <person name="Cantor M.N."/>
            <person name="Hua S.X."/>
        </authorList>
    </citation>
    <scope>NUCLEOTIDE SEQUENCE [LARGE SCALE GENOMIC DNA]</scope>
    <source>
        <strain evidence="2 3">441</strain>
    </source>
</reference>
<evidence type="ECO:0000313" key="2">
    <source>
        <dbReference type="EMBL" id="KIK29520.1"/>
    </source>
</evidence>
<dbReference type="AlphaFoldDB" id="A0A0C9YWT6"/>
<proteinExistence type="predicted"/>
<feature type="region of interest" description="Disordered" evidence="1">
    <location>
        <begin position="352"/>
        <end position="382"/>
    </location>
</feature>
<dbReference type="Proteomes" id="UP000054018">
    <property type="component" value="Unassembled WGS sequence"/>
</dbReference>
<evidence type="ECO:0000313" key="3">
    <source>
        <dbReference type="Proteomes" id="UP000054018"/>
    </source>
</evidence>
<organism evidence="2 3">
    <name type="scientific">Pisolithus microcarpus 441</name>
    <dbReference type="NCBI Taxonomy" id="765257"/>
    <lineage>
        <taxon>Eukaryota</taxon>
        <taxon>Fungi</taxon>
        <taxon>Dikarya</taxon>
        <taxon>Basidiomycota</taxon>
        <taxon>Agaricomycotina</taxon>
        <taxon>Agaricomycetes</taxon>
        <taxon>Agaricomycetidae</taxon>
        <taxon>Boletales</taxon>
        <taxon>Sclerodermatineae</taxon>
        <taxon>Pisolithaceae</taxon>
        <taxon>Pisolithus</taxon>
    </lineage>
</organism>